<evidence type="ECO:0000256" key="1">
    <source>
        <dbReference type="SAM" id="Coils"/>
    </source>
</evidence>
<reference evidence="3 4" key="1">
    <citation type="submission" date="2019-03" db="EMBL/GenBank/DDBJ databases">
        <title>Paracraurococcus aquatilis NE82 genome sequence.</title>
        <authorList>
            <person name="Zhao Y."/>
            <person name="Du Z."/>
        </authorList>
    </citation>
    <scope>NUCLEOTIDE SEQUENCE [LARGE SCALE GENOMIC DNA]</scope>
    <source>
        <strain evidence="3 4">NE82</strain>
    </source>
</reference>
<organism evidence="3 4">
    <name type="scientific">Roseicella aquatilis</name>
    <dbReference type="NCBI Taxonomy" id="2527868"/>
    <lineage>
        <taxon>Bacteria</taxon>
        <taxon>Pseudomonadati</taxon>
        <taxon>Pseudomonadota</taxon>
        <taxon>Alphaproteobacteria</taxon>
        <taxon>Acetobacterales</taxon>
        <taxon>Roseomonadaceae</taxon>
        <taxon>Roseicella</taxon>
    </lineage>
</organism>
<gene>
    <name evidence="3" type="ORF">EXY23_00190</name>
</gene>
<sequence length="232" mass="23852">MVVALCLAAMIGGMVLGLRLQRPAEPLPAELALATPPAQPGPAQADGAELSARLAALQRAVAQEQTLLDALAATRAGAENYLAALEREIAAARREASLAAPQPPPPAAAPAPAPRREAAIPPIAAPVPRPLRAETASGSPRVFIHHRAGSAAGTEAASVLADTVREGGFEVPDIRPASSVPSQRSVRYFHAADAAAAARLAGRLGRGWAIQDFRGFDPAPAPGTLEVWVPDR</sequence>
<comment type="caution">
    <text evidence="3">The sequence shown here is derived from an EMBL/GenBank/DDBJ whole genome shotgun (WGS) entry which is preliminary data.</text>
</comment>
<keyword evidence="1" id="KW-0175">Coiled coil</keyword>
<proteinExistence type="predicted"/>
<evidence type="ECO:0000313" key="4">
    <source>
        <dbReference type="Proteomes" id="UP000295023"/>
    </source>
</evidence>
<dbReference type="Proteomes" id="UP000295023">
    <property type="component" value="Unassembled WGS sequence"/>
</dbReference>
<dbReference type="EMBL" id="SKBM01000001">
    <property type="protein sequence ID" value="TCZ66573.1"/>
    <property type="molecule type" value="Genomic_DNA"/>
</dbReference>
<dbReference type="OrthoDB" id="7376574at2"/>
<evidence type="ECO:0000313" key="3">
    <source>
        <dbReference type="EMBL" id="TCZ66573.1"/>
    </source>
</evidence>
<feature type="region of interest" description="Disordered" evidence="2">
    <location>
        <begin position="95"/>
        <end position="115"/>
    </location>
</feature>
<evidence type="ECO:0000256" key="2">
    <source>
        <dbReference type="SAM" id="MobiDB-lite"/>
    </source>
</evidence>
<protein>
    <submittedName>
        <fullName evidence="3">Uncharacterized protein</fullName>
    </submittedName>
</protein>
<dbReference type="AlphaFoldDB" id="A0A4R4DYY0"/>
<accession>A0A4R4DYY0</accession>
<dbReference type="RefSeq" id="WP_132283545.1">
    <property type="nucleotide sequence ID" value="NZ_SKBM01000001.1"/>
</dbReference>
<feature type="coiled-coil region" evidence="1">
    <location>
        <begin position="54"/>
        <end position="95"/>
    </location>
</feature>
<feature type="compositionally biased region" description="Pro residues" evidence="2">
    <location>
        <begin position="101"/>
        <end position="113"/>
    </location>
</feature>
<keyword evidence="4" id="KW-1185">Reference proteome</keyword>
<name>A0A4R4DYY0_9PROT</name>